<keyword evidence="2" id="KW-0812">Transmembrane</keyword>
<gene>
    <name evidence="3" type="ORF">CfE428DRAFT_5482</name>
</gene>
<keyword evidence="4" id="KW-1185">Reference proteome</keyword>
<evidence type="ECO:0000313" key="4">
    <source>
        <dbReference type="Proteomes" id="UP000005824"/>
    </source>
</evidence>
<dbReference type="InParanoid" id="B4D992"/>
<feature type="transmembrane region" description="Helical" evidence="2">
    <location>
        <begin position="21"/>
        <end position="46"/>
    </location>
</feature>
<name>B4D992_9BACT</name>
<accession>B4D992</accession>
<keyword evidence="2" id="KW-1133">Transmembrane helix</keyword>
<organism evidence="3 4">
    <name type="scientific">Chthoniobacter flavus Ellin428</name>
    <dbReference type="NCBI Taxonomy" id="497964"/>
    <lineage>
        <taxon>Bacteria</taxon>
        <taxon>Pseudomonadati</taxon>
        <taxon>Verrucomicrobiota</taxon>
        <taxon>Spartobacteria</taxon>
        <taxon>Chthoniobacterales</taxon>
        <taxon>Chthoniobacteraceae</taxon>
        <taxon>Chthoniobacter</taxon>
    </lineage>
</organism>
<dbReference type="AlphaFoldDB" id="B4D992"/>
<evidence type="ECO:0000256" key="2">
    <source>
        <dbReference type="SAM" id="Phobius"/>
    </source>
</evidence>
<dbReference type="RefSeq" id="WP_006982803.1">
    <property type="nucleotide sequence ID" value="NZ_ABVL01000025.1"/>
</dbReference>
<sequence>MADDFYGYDDADAEPKGHDNLFLWTIFILLLVGLAFACWMGSFWVFGHPEQPRAYAILKKLKKLDAPLRFEVTAAPPGEFLTAQKLFERYSRYSRLELENENGELLRNYIRNYRETKKLVTYVTGHFVILDSADLKPTDMFPSGVVTLAQAEGFPQVVVEHVFTAPEGNVPALRALLQTGNPLKLERTNDLSAVIHIERVPDGRMQFTVIPLLYGGYELPGKGRFSLEPPAILNMVPGLPVMKGPSLQEGLNKFAAYRRNHPLPSASPNTPEATPAKHEIARVDIVEPGAPTPEKGTLPLPEAGIPVTPIPIPGQPTPRRIASAAPTPMRMASLAPTPTPHPQLAMVQPAITPRPPEPQMYAATPLPTRGTPLPQYSPDGVKMERFITAQSDPTLSNNGATWRTYAPGQAPPAKEVSLDEVSALADHGQSGERLYLRGEFRVTASGTSRAVLRDATRPDDQSPRVVVEYPAGAVPPPEKERFVRDGGRPYLISDIRRGADGVVTIYVREIIKQ</sequence>
<proteinExistence type="predicted"/>
<dbReference type="eggNOG" id="ENOG50346PU">
    <property type="taxonomic scope" value="Bacteria"/>
</dbReference>
<protein>
    <submittedName>
        <fullName evidence="3">Uncharacterized protein</fullName>
    </submittedName>
</protein>
<reference evidence="3 4" key="1">
    <citation type="journal article" date="2011" name="J. Bacteriol.">
        <title>Genome sequence of Chthoniobacter flavus Ellin428, an aerobic heterotrophic soil bacterium.</title>
        <authorList>
            <person name="Kant R."/>
            <person name="van Passel M.W."/>
            <person name="Palva A."/>
            <person name="Lucas S."/>
            <person name="Lapidus A."/>
            <person name="Glavina Del Rio T."/>
            <person name="Dalin E."/>
            <person name="Tice H."/>
            <person name="Bruce D."/>
            <person name="Goodwin L."/>
            <person name="Pitluck S."/>
            <person name="Larimer F.W."/>
            <person name="Land M.L."/>
            <person name="Hauser L."/>
            <person name="Sangwan P."/>
            <person name="de Vos W.M."/>
            <person name="Janssen P.H."/>
            <person name="Smidt H."/>
        </authorList>
    </citation>
    <scope>NUCLEOTIDE SEQUENCE [LARGE SCALE GENOMIC DNA]</scope>
    <source>
        <strain evidence="3 4">Ellin428</strain>
    </source>
</reference>
<feature type="region of interest" description="Disordered" evidence="1">
    <location>
        <begin position="297"/>
        <end position="317"/>
    </location>
</feature>
<dbReference type="Proteomes" id="UP000005824">
    <property type="component" value="Unassembled WGS sequence"/>
</dbReference>
<comment type="caution">
    <text evidence="3">The sequence shown here is derived from an EMBL/GenBank/DDBJ whole genome shotgun (WGS) entry which is preliminary data.</text>
</comment>
<keyword evidence="2" id="KW-0472">Membrane</keyword>
<dbReference type="EMBL" id="ABVL01000025">
    <property type="protein sequence ID" value="EDY16995.1"/>
    <property type="molecule type" value="Genomic_DNA"/>
</dbReference>
<dbReference type="STRING" id="497964.CfE428DRAFT_5482"/>
<evidence type="ECO:0000313" key="3">
    <source>
        <dbReference type="EMBL" id="EDY16995.1"/>
    </source>
</evidence>
<evidence type="ECO:0000256" key="1">
    <source>
        <dbReference type="SAM" id="MobiDB-lite"/>
    </source>
</evidence>